<dbReference type="Pfam" id="PF00849">
    <property type="entry name" value="PseudoU_synth_2"/>
    <property type="match status" value="1"/>
</dbReference>
<name>A0A1D8JDS1_9BACL</name>
<keyword evidence="4" id="KW-0413">Isomerase</keyword>
<accession>A0A1D8JDS1</accession>
<comment type="function">
    <text evidence="4">Responsible for synthesis of pseudouridine from uracil.</text>
</comment>
<feature type="active site" evidence="3">
    <location>
        <position position="132"/>
    </location>
</feature>
<evidence type="ECO:0000259" key="5">
    <source>
        <dbReference type="Pfam" id="PF00849"/>
    </source>
</evidence>
<feature type="domain" description="Pseudouridine synthase RsuA/RluA-like" evidence="5">
    <location>
        <begin position="86"/>
        <end position="236"/>
    </location>
</feature>
<dbReference type="SUPFAM" id="SSF55120">
    <property type="entry name" value="Pseudouridine synthase"/>
    <property type="match status" value="1"/>
</dbReference>
<dbReference type="AlphaFoldDB" id="A0A1D8JDS1"/>
<organism evidence="6 7">
    <name type="scientific">Sporosarcina ureilytica</name>
    <dbReference type="NCBI Taxonomy" id="298596"/>
    <lineage>
        <taxon>Bacteria</taxon>
        <taxon>Bacillati</taxon>
        <taxon>Bacillota</taxon>
        <taxon>Bacilli</taxon>
        <taxon>Bacillales</taxon>
        <taxon>Caryophanaceae</taxon>
        <taxon>Sporosarcina</taxon>
    </lineage>
</organism>
<dbReference type="RefSeq" id="WP_075526981.1">
    <property type="nucleotide sequence ID" value="NZ_CP017560.1"/>
</dbReference>
<evidence type="ECO:0000313" key="7">
    <source>
        <dbReference type="Proteomes" id="UP000185746"/>
    </source>
</evidence>
<dbReference type="InterPro" id="IPR020103">
    <property type="entry name" value="PsdUridine_synth_cat_dom_sf"/>
</dbReference>
<gene>
    <name evidence="6" type="ORF">BI350_04255</name>
</gene>
<dbReference type="InterPro" id="IPR050188">
    <property type="entry name" value="RluA_PseudoU_synthase"/>
</dbReference>
<evidence type="ECO:0000313" key="6">
    <source>
        <dbReference type="EMBL" id="AOV06857.1"/>
    </source>
</evidence>
<dbReference type="GO" id="GO:0009982">
    <property type="term" value="F:pseudouridine synthase activity"/>
    <property type="evidence" value="ECO:0007669"/>
    <property type="project" value="InterPro"/>
</dbReference>
<evidence type="ECO:0000256" key="3">
    <source>
        <dbReference type="PIRSR" id="PIRSR606225-1"/>
    </source>
</evidence>
<dbReference type="PANTHER" id="PTHR21600">
    <property type="entry name" value="MITOCHONDRIAL RNA PSEUDOURIDINE SYNTHASE"/>
    <property type="match status" value="1"/>
</dbReference>
<dbReference type="Proteomes" id="UP000185746">
    <property type="component" value="Chromosome"/>
</dbReference>
<dbReference type="PROSITE" id="PS01129">
    <property type="entry name" value="PSI_RLU"/>
    <property type="match status" value="1"/>
</dbReference>
<dbReference type="NCBIfam" id="TIGR00005">
    <property type="entry name" value="rluA_subfam"/>
    <property type="match status" value="1"/>
</dbReference>
<evidence type="ECO:0000256" key="4">
    <source>
        <dbReference type="RuleBase" id="RU362028"/>
    </source>
</evidence>
<comment type="catalytic activity">
    <reaction evidence="1 4">
        <text>a uridine in RNA = a pseudouridine in RNA</text>
        <dbReference type="Rhea" id="RHEA:48348"/>
        <dbReference type="Rhea" id="RHEA-COMP:12068"/>
        <dbReference type="Rhea" id="RHEA-COMP:12069"/>
        <dbReference type="ChEBI" id="CHEBI:65314"/>
        <dbReference type="ChEBI" id="CHEBI:65315"/>
    </reaction>
</comment>
<dbReference type="InterPro" id="IPR006145">
    <property type="entry name" value="PsdUridine_synth_RsuA/RluA"/>
</dbReference>
<proteinExistence type="inferred from homology"/>
<dbReference type="InterPro" id="IPR006224">
    <property type="entry name" value="PsdUridine_synth_RluA-like_CS"/>
</dbReference>
<keyword evidence="7" id="KW-1185">Reference proteome</keyword>
<dbReference type="Gene3D" id="3.30.2350.10">
    <property type="entry name" value="Pseudouridine synthase"/>
    <property type="match status" value="1"/>
</dbReference>
<dbReference type="GO" id="GO:0003723">
    <property type="term" value="F:RNA binding"/>
    <property type="evidence" value="ECO:0007669"/>
    <property type="project" value="InterPro"/>
</dbReference>
<comment type="similarity">
    <text evidence="2 4">Belongs to the pseudouridine synthase RluA family.</text>
</comment>
<dbReference type="KEGG" id="surl:BI350_04255"/>
<evidence type="ECO:0000256" key="2">
    <source>
        <dbReference type="ARBA" id="ARBA00010876"/>
    </source>
</evidence>
<reference evidence="6 7" key="1">
    <citation type="submission" date="2016-09" db="EMBL/GenBank/DDBJ databases">
        <title>Complete genome sequence of the Lysinibacillus sphaericus LMG 22257, a specie of Bacillus with ureolytic activity that can effectively biodeposit calcium carbonate.</title>
        <authorList>
            <person name="Yan W."/>
        </authorList>
    </citation>
    <scope>NUCLEOTIDE SEQUENCE [LARGE SCALE GENOMIC DNA]</scope>
    <source>
        <strain evidence="6 7">LMG 22257</strain>
    </source>
</reference>
<dbReference type="PANTHER" id="PTHR21600:SF87">
    <property type="entry name" value="RNA PSEUDOURIDYLATE SYNTHASE DOMAIN-CONTAINING PROTEIN 1"/>
    <property type="match status" value="1"/>
</dbReference>
<protein>
    <recommendedName>
        <fullName evidence="4">Pseudouridine synthase</fullName>
        <ecNumber evidence="4">5.4.99.-</ecNumber>
    </recommendedName>
</protein>
<evidence type="ECO:0000256" key="1">
    <source>
        <dbReference type="ARBA" id="ARBA00000073"/>
    </source>
</evidence>
<dbReference type="EMBL" id="CP017560">
    <property type="protein sequence ID" value="AOV06857.1"/>
    <property type="molecule type" value="Genomic_DNA"/>
</dbReference>
<sequence>MSSFHYKIIDDGTTIEQLLRDEWQAGKKTVHLMRMAKGVTDMEGNPIDWKTPLSAGTTIQFTVSDARSSYLPNEQVTLKVLFEDEHIIAVWKPAGMATHPTKDTEHDTLMNVVFAHVVKNGGQYAEHIHRLDKGTAGVLLIAKHPIAKTIFDRMIENNEITRTYEAELDGTLKRPRGTINRPIGKDRHHSARRRVSPTGQQAITHFKVVERKAQTTLVEAKLETGRTHQIRVHFAHLGHPVTGDTLYEGSETEDGNFRLTATALAFIHPFTKESITVQ</sequence>
<dbReference type="GO" id="GO:0140098">
    <property type="term" value="F:catalytic activity, acting on RNA"/>
    <property type="evidence" value="ECO:0007669"/>
    <property type="project" value="UniProtKB-ARBA"/>
</dbReference>
<dbReference type="CDD" id="cd02869">
    <property type="entry name" value="PseudoU_synth_RluA_like"/>
    <property type="match status" value="1"/>
</dbReference>
<dbReference type="InterPro" id="IPR006225">
    <property type="entry name" value="PsdUridine_synth_RluC/D"/>
</dbReference>
<dbReference type="GO" id="GO:0000455">
    <property type="term" value="P:enzyme-directed rRNA pseudouridine synthesis"/>
    <property type="evidence" value="ECO:0007669"/>
    <property type="project" value="TreeGrafter"/>
</dbReference>
<dbReference type="EC" id="5.4.99.-" evidence="4"/>